<feature type="chain" id="PRO_5047390717" evidence="1">
    <location>
        <begin position="19"/>
        <end position="735"/>
    </location>
</feature>
<keyword evidence="4" id="KW-1185">Reference proteome</keyword>
<proteinExistence type="predicted"/>
<feature type="domain" description="DUF5916" evidence="2">
    <location>
        <begin position="367"/>
        <end position="710"/>
    </location>
</feature>
<evidence type="ECO:0000313" key="3">
    <source>
        <dbReference type="EMBL" id="UXI69229.1"/>
    </source>
</evidence>
<feature type="domain" description="DUF5916" evidence="2">
    <location>
        <begin position="217"/>
        <end position="315"/>
    </location>
</feature>
<dbReference type="Pfam" id="PF19313">
    <property type="entry name" value="DUF5916"/>
    <property type="match status" value="2"/>
</dbReference>
<feature type="signal peptide" evidence="1">
    <location>
        <begin position="1"/>
        <end position="18"/>
    </location>
</feature>
<reference evidence="3" key="1">
    <citation type="submission" date="2022-09" db="EMBL/GenBank/DDBJ databases">
        <title>Tahibacter sp. nov., isolated from a fresh water.</title>
        <authorList>
            <person name="Baek J.H."/>
            <person name="Lee J.K."/>
            <person name="Kim J.M."/>
            <person name="Jeon C.O."/>
        </authorList>
    </citation>
    <scope>NUCLEOTIDE SEQUENCE</scope>
    <source>
        <strain evidence="3">W38</strain>
    </source>
</reference>
<evidence type="ECO:0000259" key="2">
    <source>
        <dbReference type="Pfam" id="PF19313"/>
    </source>
</evidence>
<evidence type="ECO:0000256" key="1">
    <source>
        <dbReference type="SAM" id="SignalP"/>
    </source>
</evidence>
<name>A0ABY6BGT2_9GAMM</name>
<dbReference type="EMBL" id="CP104694">
    <property type="protein sequence ID" value="UXI69229.1"/>
    <property type="molecule type" value="Genomic_DNA"/>
</dbReference>
<keyword evidence="1" id="KW-0732">Signal</keyword>
<dbReference type="RefSeq" id="WP_261696187.1">
    <property type="nucleotide sequence ID" value="NZ_CP104694.1"/>
</dbReference>
<sequence length="735" mass="83400">MLARLFLLWGAFALPASAAIVVDGVPDEPEWQQARVFGDLRRTQPYTLDTASVETQVRMLATPEGLAFAFRCAQDPSLPRVKPFTPRDRISSADRVNIMIDFDADAKTAYNFTVSLSNSIEDAVITEENNFNADWDADWAHAVHEDDAGWAVEIVLPWTIATMRDSAADKRTVAVYFDRVLASRSERSAVPAIFYGNPVFLSAFEKVEIPQYRSQILDFFPYVSALYDVKNDRQEFRGGMDMFWKPSGDFQLTAALNPDFGQVESDELVVNFDAIETFYSDKRPFFTENQGLFDLRTPQGGRILYTRRVGGPSDDDSGRAADIDAAVKLNGNAGRLKYGLFLADEADDAGRQFTAARLLYTPDTVGVGLLVTDVERPALDRHATVSTTDLRWQPNERFQLNGQILLSDVESGDQSSEGAGAWIGAAFTPSARWHHEASLAHYDAQLDFNDAGYLPRNSLNELRWTSHVKVNDRPAESSVAAIDYGADIRYSTNDRGVRLPATVFLTREASFRRGGAYLLEYQWRPPGYDDEIARGAGNVWRPSRHWFFANYVSPRRNGWHYESGIWILQEGLGGHALQWEGRLVYSFSDRLSLDAEVNARSSRDWLVWKQDDQLARYERSLWDTSINLDWFPRARHELRAKVQWFAVSAHDGRGYRLGQRGRLHPDGSADDFSVNNFGLQLRYRYELAPQSDFYAVYSRGGFERRDDHDNGLALFRDAVSLRDADQFLVKLRYRF</sequence>
<dbReference type="Proteomes" id="UP001064632">
    <property type="component" value="Chromosome"/>
</dbReference>
<dbReference type="InterPro" id="IPR045670">
    <property type="entry name" value="DUF5916"/>
</dbReference>
<organism evidence="3 4">
    <name type="scientific">Tahibacter amnicola</name>
    <dbReference type="NCBI Taxonomy" id="2976241"/>
    <lineage>
        <taxon>Bacteria</taxon>
        <taxon>Pseudomonadati</taxon>
        <taxon>Pseudomonadota</taxon>
        <taxon>Gammaproteobacteria</taxon>
        <taxon>Lysobacterales</taxon>
        <taxon>Rhodanobacteraceae</taxon>
        <taxon>Tahibacter</taxon>
    </lineage>
</organism>
<accession>A0ABY6BGT2</accession>
<protein>
    <submittedName>
        <fullName evidence="3">DUF5916 domain-containing protein</fullName>
    </submittedName>
</protein>
<gene>
    <name evidence="3" type="ORF">N4264_06160</name>
</gene>
<dbReference type="SUPFAM" id="SSF49344">
    <property type="entry name" value="CBD9-like"/>
    <property type="match status" value="1"/>
</dbReference>
<dbReference type="Gene3D" id="2.60.40.1190">
    <property type="match status" value="1"/>
</dbReference>
<evidence type="ECO:0000313" key="4">
    <source>
        <dbReference type="Proteomes" id="UP001064632"/>
    </source>
</evidence>